<dbReference type="GO" id="GO:0004146">
    <property type="term" value="F:dihydrofolate reductase activity"/>
    <property type="evidence" value="ECO:0007669"/>
    <property type="project" value="InterPro"/>
</dbReference>
<evidence type="ECO:0000313" key="3">
    <source>
        <dbReference type="Proteomes" id="UP000229459"/>
    </source>
</evidence>
<gene>
    <name evidence="2" type="ORF">COX08_02575</name>
</gene>
<dbReference type="Pfam" id="PF00186">
    <property type="entry name" value="DHFR_1"/>
    <property type="match status" value="1"/>
</dbReference>
<dbReference type="PROSITE" id="PS51330">
    <property type="entry name" value="DHFR_2"/>
    <property type="match status" value="1"/>
</dbReference>
<dbReference type="Gene3D" id="3.40.430.10">
    <property type="entry name" value="Dihydrofolate Reductase, subunit A"/>
    <property type="match status" value="1"/>
</dbReference>
<evidence type="ECO:0000313" key="2">
    <source>
        <dbReference type="EMBL" id="PIP53150.1"/>
    </source>
</evidence>
<dbReference type="InterPro" id="IPR024072">
    <property type="entry name" value="DHFR-like_dom_sf"/>
</dbReference>
<dbReference type="CDD" id="cd00209">
    <property type="entry name" value="DHFR"/>
    <property type="match status" value="1"/>
</dbReference>
<dbReference type="PANTHER" id="PTHR38011:SF11">
    <property type="entry name" value="2,5-DIAMINO-6-RIBOSYLAMINO-4(3H)-PYRIMIDINONE 5'-PHOSPHATE REDUCTASE"/>
    <property type="match status" value="1"/>
</dbReference>
<feature type="domain" description="DHFR" evidence="1">
    <location>
        <begin position="58"/>
        <end position="229"/>
    </location>
</feature>
<name>A0A2H0B7X8_9BACT</name>
<dbReference type="EMBL" id="PCSR01000060">
    <property type="protein sequence ID" value="PIP53150.1"/>
    <property type="molecule type" value="Genomic_DNA"/>
</dbReference>
<accession>A0A2H0B7X8</accession>
<dbReference type="PANTHER" id="PTHR38011">
    <property type="entry name" value="DIHYDROFOLATE REDUCTASE FAMILY PROTEIN (AFU_ORTHOLOGUE AFUA_8G06820)"/>
    <property type="match status" value="1"/>
</dbReference>
<dbReference type="InterPro" id="IPR050765">
    <property type="entry name" value="Riboflavin_Biosynth_HTPR"/>
</dbReference>
<comment type="caution">
    <text evidence="2">The sequence shown here is derived from an EMBL/GenBank/DDBJ whole genome shotgun (WGS) entry which is preliminary data.</text>
</comment>
<dbReference type="AlphaFoldDB" id="A0A2H0B7X8"/>
<reference evidence="2 3" key="1">
    <citation type="submission" date="2017-09" db="EMBL/GenBank/DDBJ databases">
        <title>Depth-based differentiation of microbial function through sediment-hosted aquifers and enrichment of novel symbionts in the deep terrestrial subsurface.</title>
        <authorList>
            <person name="Probst A.J."/>
            <person name="Ladd B."/>
            <person name="Jarett J.K."/>
            <person name="Geller-Mcgrath D.E."/>
            <person name="Sieber C.M."/>
            <person name="Emerson J.B."/>
            <person name="Anantharaman K."/>
            <person name="Thomas B.C."/>
            <person name="Malmstrom R."/>
            <person name="Stieglmeier M."/>
            <person name="Klingl A."/>
            <person name="Woyke T."/>
            <person name="Ryan C.M."/>
            <person name="Banfield J.F."/>
        </authorList>
    </citation>
    <scope>NUCLEOTIDE SEQUENCE [LARGE SCALE GENOMIC DNA]</scope>
    <source>
        <strain evidence="2">CG23_combo_of_CG06-09_8_20_14_all_34_8</strain>
    </source>
</reference>
<protein>
    <submittedName>
        <fullName evidence="2">Dihydrofolate reductase</fullName>
    </submittedName>
</protein>
<evidence type="ECO:0000259" key="1">
    <source>
        <dbReference type="PROSITE" id="PS51330"/>
    </source>
</evidence>
<dbReference type="SUPFAM" id="SSF53597">
    <property type="entry name" value="Dihydrofolate reductase-like"/>
    <property type="match status" value="1"/>
</dbReference>
<dbReference type="Proteomes" id="UP000229459">
    <property type="component" value="Unassembled WGS sequence"/>
</dbReference>
<organism evidence="2 3">
    <name type="scientific">Candidatus Beckwithbacteria bacterium CG23_combo_of_CG06-09_8_20_14_all_34_8</name>
    <dbReference type="NCBI Taxonomy" id="1974497"/>
    <lineage>
        <taxon>Bacteria</taxon>
        <taxon>Candidatus Beckwithiibacteriota</taxon>
    </lineage>
</organism>
<dbReference type="InterPro" id="IPR001796">
    <property type="entry name" value="DHFR_dom"/>
</dbReference>
<dbReference type="GO" id="GO:0046654">
    <property type="term" value="P:tetrahydrofolate biosynthetic process"/>
    <property type="evidence" value="ECO:0007669"/>
    <property type="project" value="InterPro"/>
</dbReference>
<sequence length="229" mass="25777">MSSKARHLASETSVRFARFLVSAFRFTQTSLEMTANLPSVCKFNYHVLTINVILSHMEVILIAAITADGFIAQSQDQVSTIWTSKADRAWFAQKTREIGVVVMGKNTYKTIGRPLPGRHNIVYTSNPDIKNRDPQMENLEFTNLDPTNLIKDLELRGYTQVAICGGASIYTLFMQAKLITKMFLTIEPVFFGQGIKLFNQSLDDINLELIESKTLGEEGTILLEYNLSK</sequence>
<proteinExistence type="predicted"/>